<name>A0AA51YIH7_9EURY</name>
<dbReference type="GeneID" id="84230310"/>
<evidence type="ECO:0000313" key="3">
    <source>
        <dbReference type="Proteomes" id="UP001183006"/>
    </source>
</evidence>
<accession>A0AA51YIH7</accession>
<reference evidence="2" key="1">
    <citation type="submission" date="2023-08" db="EMBL/GenBank/DDBJ databases">
        <title>Methanolobus mangrovi sp. nov. and Methanolobus sediminis sp. nov, two novel methylotrophic methanogens isolated from mangrove sediments in China.</title>
        <authorList>
            <person name="Zhou J."/>
        </authorList>
    </citation>
    <scope>NUCLEOTIDE SEQUENCE</scope>
    <source>
        <strain evidence="2">FTZ2</strain>
    </source>
</reference>
<sequence length="254" mass="27785">MNFTKSDDAVSEMVDYSIILSIILLATGIIVVAGVPMLEHIQETQHTDNIKQSFQVLAPNVNKVVFGNAPAQSVELKMYGGSLSVTKDNYINISMQVWNNSAGSPETVSFGRQMGNIENDFQNTLICYENSGVWAKYASGDSVMVAEPRFTYANNVLVIPDASVSGSSSVSGSGLVRVTADAGRRSIESYRNVSQVNVTVTSDYFKAWEKFLNERLEMSTIDINETTQTVLAGKSYTENIDVYIIKAAMDVTID</sequence>
<dbReference type="Proteomes" id="UP001183006">
    <property type="component" value="Chromosome"/>
</dbReference>
<dbReference type="InterPro" id="IPR055713">
    <property type="entry name" value="DUF7289"/>
</dbReference>
<keyword evidence="1" id="KW-0472">Membrane</keyword>
<organism evidence="2 3">
    <name type="scientific">Methanolobus mangrovi</name>
    <dbReference type="NCBI Taxonomy" id="3072977"/>
    <lineage>
        <taxon>Archaea</taxon>
        <taxon>Methanobacteriati</taxon>
        <taxon>Methanobacteriota</taxon>
        <taxon>Stenosarchaea group</taxon>
        <taxon>Methanomicrobia</taxon>
        <taxon>Methanosarcinales</taxon>
        <taxon>Methanosarcinaceae</taxon>
        <taxon>Methanolobus</taxon>
    </lineage>
</organism>
<keyword evidence="1" id="KW-0812">Transmembrane</keyword>
<evidence type="ECO:0000313" key="2">
    <source>
        <dbReference type="EMBL" id="WMW21558.1"/>
    </source>
</evidence>
<keyword evidence="3" id="KW-1185">Reference proteome</keyword>
<evidence type="ECO:0000256" key="1">
    <source>
        <dbReference type="SAM" id="Phobius"/>
    </source>
</evidence>
<dbReference type="Pfam" id="PF23960">
    <property type="entry name" value="DUF7289"/>
    <property type="match status" value="1"/>
</dbReference>
<dbReference type="KEGG" id="mmav:RE476_09175"/>
<gene>
    <name evidence="2" type="ORF">RE476_09175</name>
</gene>
<feature type="transmembrane region" description="Helical" evidence="1">
    <location>
        <begin position="16"/>
        <end position="38"/>
    </location>
</feature>
<dbReference type="RefSeq" id="WP_309307345.1">
    <property type="nucleotide sequence ID" value="NZ_CP133594.1"/>
</dbReference>
<protein>
    <submittedName>
        <fullName evidence="2">Uncharacterized protein</fullName>
    </submittedName>
</protein>
<dbReference type="AlphaFoldDB" id="A0AA51YIH7"/>
<keyword evidence="1" id="KW-1133">Transmembrane helix</keyword>
<proteinExistence type="predicted"/>
<dbReference type="EMBL" id="CP133594">
    <property type="protein sequence ID" value="WMW21558.1"/>
    <property type="molecule type" value="Genomic_DNA"/>
</dbReference>